<dbReference type="InterPro" id="IPR036249">
    <property type="entry name" value="Thioredoxin-like_sf"/>
</dbReference>
<dbReference type="Gene3D" id="3.40.30.10">
    <property type="entry name" value="Glutaredoxin"/>
    <property type="match status" value="1"/>
</dbReference>
<dbReference type="Pfam" id="PF00578">
    <property type="entry name" value="AhpC-TSA"/>
    <property type="match status" value="1"/>
</dbReference>
<name>A0ABT2VUE2_9ALTE</name>
<keyword evidence="3" id="KW-1185">Reference proteome</keyword>
<gene>
    <name evidence="2" type="ORF">OCL06_15765</name>
</gene>
<dbReference type="InterPro" id="IPR000866">
    <property type="entry name" value="AhpC/TSA"/>
</dbReference>
<dbReference type="SUPFAM" id="SSF52833">
    <property type="entry name" value="Thioredoxin-like"/>
    <property type="match status" value="1"/>
</dbReference>
<proteinExistence type="predicted"/>
<reference evidence="3" key="1">
    <citation type="submission" date="2023-07" db="EMBL/GenBank/DDBJ databases">
        <title>Study on multiphase classification of strain Alteromonas salexigens isolated from the Yellow Sea.</title>
        <authorList>
            <person name="Sun L."/>
        </authorList>
    </citation>
    <scope>NUCLEOTIDE SEQUENCE [LARGE SCALE GENOMIC DNA]</scope>
    <source>
        <strain evidence="3">ASW11-19</strain>
    </source>
</reference>
<protein>
    <submittedName>
        <fullName evidence="2">Redoxin domain-containing protein</fullName>
    </submittedName>
</protein>
<dbReference type="RefSeq" id="WP_262996323.1">
    <property type="nucleotide sequence ID" value="NZ_JAOTJC010000016.1"/>
</dbReference>
<dbReference type="Proteomes" id="UP001209257">
    <property type="component" value="Unassembled WGS sequence"/>
</dbReference>
<evidence type="ECO:0000313" key="3">
    <source>
        <dbReference type="Proteomes" id="UP001209257"/>
    </source>
</evidence>
<dbReference type="EMBL" id="JAOTJC010000016">
    <property type="protein sequence ID" value="MCU7556048.1"/>
    <property type="molecule type" value="Genomic_DNA"/>
</dbReference>
<accession>A0ABT2VUE2</accession>
<dbReference type="InterPro" id="IPR013766">
    <property type="entry name" value="Thioredoxin_domain"/>
</dbReference>
<evidence type="ECO:0000259" key="1">
    <source>
        <dbReference type="PROSITE" id="PS51352"/>
    </source>
</evidence>
<feature type="domain" description="Thioredoxin" evidence="1">
    <location>
        <begin position="6"/>
        <end position="165"/>
    </location>
</feature>
<sequence>MYTNKLHPGDTFPDIEVNTLTGDRVNLKSRKNGTDWKMVLVYRGKHCPICTKFLNALEKYKDDLYDAGIDLVAVSADSEQQLQAHLEDIDINYPIAYGLSEDDMQALGVYVSEPMSENETDHNFSEPALFIINKDDALQVADVANNPFVRPDLDQLISGLQWIRDPDNNYPIRGTHK</sequence>
<comment type="caution">
    <text evidence="2">The sequence shown here is derived from an EMBL/GenBank/DDBJ whole genome shotgun (WGS) entry which is preliminary data.</text>
</comment>
<evidence type="ECO:0000313" key="2">
    <source>
        <dbReference type="EMBL" id="MCU7556048.1"/>
    </source>
</evidence>
<organism evidence="2 3">
    <name type="scientific">Alteromonas salexigens</name>
    <dbReference type="NCBI Taxonomy" id="2982530"/>
    <lineage>
        <taxon>Bacteria</taxon>
        <taxon>Pseudomonadati</taxon>
        <taxon>Pseudomonadota</taxon>
        <taxon>Gammaproteobacteria</taxon>
        <taxon>Alteromonadales</taxon>
        <taxon>Alteromonadaceae</taxon>
        <taxon>Alteromonas/Salinimonas group</taxon>
        <taxon>Alteromonas</taxon>
    </lineage>
</organism>
<dbReference type="PROSITE" id="PS51352">
    <property type="entry name" value="THIOREDOXIN_2"/>
    <property type="match status" value="1"/>
</dbReference>